<evidence type="ECO:0000313" key="5">
    <source>
        <dbReference type="EMBL" id="NYJ73536.1"/>
    </source>
</evidence>
<dbReference type="GO" id="GO:0046872">
    <property type="term" value="F:metal ion binding"/>
    <property type="evidence" value="ECO:0007669"/>
    <property type="project" value="UniProtKB-KW"/>
</dbReference>
<evidence type="ECO:0000256" key="1">
    <source>
        <dbReference type="ARBA" id="ARBA00022723"/>
    </source>
</evidence>
<keyword evidence="3 4" id="KW-0460">Magnesium</keyword>
<evidence type="ECO:0000256" key="4">
    <source>
        <dbReference type="PIRSR" id="PIRSR600760-2"/>
    </source>
</evidence>
<sequence>MMQTEEILALLQEVGEQVVTPRFRALSADQVMEKNPGDLVTVADREAEVLITARLRAAYPGVLVVGEEAVAGDPSLLTAARTTQDFFTVDPIDGTKNFVHGSVDHAMMIGEVRGGQPVRAWIWQPEHRAAYVAERGSGAYRDGVRLEQRAAHEPADGRTSDRAMIGRTPAGFEPLTLTWVSCGIDYPKLAVGECDYLLYRSVMPWDHVPGSLIVAEVGGAVGYLDGGAYDAGSLTKPLLAAATPELFESVRGPLRDLR</sequence>
<dbReference type="InterPro" id="IPR000760">
    <property type="entry name" value="Inositol_monophosphatase-like"/>
</dbReference>
<dbReference type="AlphaFoldDB" id="A0A853D801"/>
<feature type="binding site" evidence="4">
    <location>
        <position position="92"/>
    </location>
    <ligand>
        <name>Mg(2+)</name>
        <dbReference type="ChEBI" id="CHEBI:18420"/>
        <label>1</label>
        <note>catalytic</note>
    </ligand>
</feature>
<evidence type="ECO:0000256" key="2">
    <source>
        <dbReference type="ARBA" id="ARBA00022801"/>
    </source>
</evidence>
<reference evidence="5 6" key="1">
    <citation type="submission" date="2020-07" db="EMBL/GenBank/DDBJ databases">
        <title>Sequencing the genomes of 1000 actinobacteria strains.</title>
        <authorList>
            <person name="Klenk H.-P."/>
        </authorList>
    </citation>
    <scope>NUCLEOTIDE SEQUENCE [LARGE SCALE GENOMIC DNA]</scope>
    <source>
        <strain evidence="5 6">DSM 29531</strain>
    </source>
</reference>
<dbReference type="PRINTS" id="PR00377">
    <property type="entry name" value="IMPHPHTASES"/>
</dbReference>
<dbReference type="Gene3D" id="3.30.540.10">
    <property type="entry name" value="Fructose-1,6-Bisphosphatase, subunit A, domain 1"/>
    <property type="match status" value="1"/>
</dbReference>
<keyword evidence="6" id="KW-1185">Reference proteome</keyword>
<dbReference type="RefSeq" id="WP_343048385.1">
    <property type="nucleotide sequence ID" value="NZ_JACCFW010000001.1"/>
</dbReference>
<keyword evidence="2" id="KW-0378">Hydrolase</keyword>
<feature type="binding site" evidence="4">
    <location>
        <position position="67"/>
    </location>
    <ligand>
        <name>Mg(2+)</name>
        <dbReference type="ChEBI" id="CHEBI:18420"/>
        <label>1</label>
        <note>catalytic</note>
    </ligand>
</feature>
<comment type="caution">
    <text evidence="5">The sequence shown here is derived from an EMBL/GenBank/DDBJ whole genome shotgun (WGS) entry which is preliminary data.</text>
</comment>
<dbReference type="GO" id="GO:0007165">
    <property type="term" value="P:signal transduction"/>
    <property type="evidence" value="ECO:0007669"/>
    <property type="project" value="TreeGrafter"/>
</dbReference>
<evidence type="ECO:0000256" key="3">
    <source>
        <dbReference type="ARBA" id="ARBA00022842"/>
    </source>
</evidence>
<protein>
    <submittedName>
        <fullName evidence="5">Fructose-1,6-bisphosphatase/inositol monophosphatase family enzyme</fullName>
    </submittedName>
</protein>
<feature type="binding site" evidence="4">
    <location>
        <position position="206"/>
    </location>
    <ligand>
        <name>Mg(2+)</name>
        <dbReference type="ChEBI" id="CHEBI:18420"/>
        <label>1</label>
        <note>catalytic</note>
    </ligand>
</feature>
<dbReference type="SUPFAM" id="SSF56655">
    <property type="entry name" value="Carbohydrate phosphatase"/>
    <property type="match status" value="1"/>
</dbReference>
<dbReference type="InterPro" id="IPR020583">
    <property type="entry name" value="Inositol_monoP_metal-BS"/>
</dbReference>
<dbReference type="EMBL" id="JACCFW010000001">
    <property type="protein sequence ID" value="NYJ73536.1"/>
    <property type="molecule type" value="Genomic_DNA"/>
</dbReference>
<dbReference type="Gene3D" id="3.40.190.80">
    <property type="match status" value="1"/>
</dbReference>
<accession>A0A853D801</accession>
<comment type="cofactor">
    <cofactor evidence="4">
        <name>Mg(2+)</name>
        <dbReference type="ChEBI" id="CHEBI:18420"/>
    </cofactor>
</comment>
<organism evidence="5 6">
    <name type="scientific">Allobranchiibius huperziae</name>
    <dbReference type="NCBI Taxonomy" id="1874116"/>
    <lineage>
        <taxon>Bacteria</taxon>
        <taxon>Bacillati</taxon>
        <taxon>Actinomycetota</taxon>
        <taxon>Actinomycetes</taxon>
        <taxon>Micrococcales</taxon>
        <taxon>Dermacoccaceae</taxon>
        <taxon>Allobranchiibius</taxon>
    </lineage>
</organism>
<dbReference type="PROSITE" id="PS00629">
    <property type="entry name" value="IMP_1"/>
    <property type="match status" value="1"/>
</dbReference>
<gene>
    <name evidence="5" type="ORF">HNR15_000499</name>
</gene>
<dbReference type="PANTHER" id="PTHR20854">
    <property type="entry name" value="INOSITOL MONOPHOSPHATASE"/>
    <property type="match status" value="1"/>
</dbReference>
<proteinExistence type="predicted"/>
<feature type="binding site" evidence="4">
    <location>
        <position position="90"/>
    </location>
    <ligand>
        <name>Mg(2+)</name>
        <dbReference type="ChEBI" id="CHEBI:18420"/>
        <label>2</label>
    </ligand>
</feature>
<evidence type="ECO:0000313" key="6">
    <source>
        <dbReference type="Proteomes" id="UP000571817"/>
    </source>
</evidence>
<keyword evidence="1 4" id="KW-0479">Metal-binding</keyword>
<dbReference type="Pfam" id="PF00459">
    <property type="entry name" value="Inositol_P"/>
    <property type="match status" value="1"/>
</dbReference>
<dbReference type="PANTHER" id="PTHR20854:SF4">
    <property type="entry name" value="INOSITOL-1-MONOPHOSPHATASE-RELATED"/>
    <property type="match status" value="1"/>
</dbReference>
<dbReference type="GO" id="GO:0006020">
    <property type="term" value="P:inositol metabolic process"/>
    <property type="evidence" value="ECO:0007669"/>
    <property type="project" value="TreeGrafter"/>
</dbReference>
<dbReference type="Proteomes" id="UP000571817">
    <property type="component" value="Unassembled WGS sequence"/>
</dbReference>
<dbReference type="CDD" id="cd01637">
    <property type="entry name" value="IMPase_like"/>
    <property type="match status" value="1"/>
</dbReference>
<dbReference type="GO" id="GO:0008934">
    <property type="term" value="F:inositol monophosphate 1-phosphatase activity"/>
    <property type="evidence" value="ECO:0007669"/>
    <property type="project" value="TreeGrafter"/>
</dbReference>
<name>A0A853D801_9MICO</name>
<feature type="binding site" evidence="4">
    <location>
        <position position="93"/>
    </location>
    <ligand>
        <name>Mg(2+)</name>
        <dbReference type="ChEBI" id="CHEBI:18420"/>
        <label>2</label>
    </ligand>
</feature>